<evidence type="ECO:0000313" key="17">
    <source>
        <dbReference type="Proteomes" id="UP000316621"/>
    </source>
</evidence>
<feature type="compositionally biased region" description="Polar residues" evidence="11">
    <location>
        <begin position="998"/>
        <end position="1010"/>
    </location>
</feature>
<feature type="region of interest" description="Disordered" evidence="11">
    <location>
        <begin position="1"/>
        <end position="22"/>
    </location>
</feature>
<keyword evidence="12" id="KW-0812">Transmembrane</keyword>
<comment type="caution">
    <text evidence="10">Lacks conserved residue(s) required for the propagation of feature annotation.</text>
</comment>
<comment type="similarity">
    <text evidence="2">Belongs to the JARID1 histone demethylase family.</text>
</comment>
<accession>A0A4Y7JLM9</accession>
<dbReference type="SUPFAM" id="SSF51197">
    <property type="entry name" value="Clavaminate synthase-like"/>
    <property type="match status" value="1"/>
</dbReference>
<gene>
    <name evidence="16" type="ORF">C5167_022678</name>
</gene>
<dbReference type="GO" id="GO:0003712">
    <property type="term" value="F:transcription coregulator activity"/>
    <property type="evidence" value="ECO:0007669"/>
    <property type="project" value="TreeGrafter"/>
</dbReference>
<dbReference type="InterPro" id="IPR027370">
    <property type="entry name" value="Znf-RING_euk"/>
</dbReference>
<dbReference type="InterPro" id="IPR001841">
    <property type="entry name" value="Znf_RING"/>
</dbReference>
<dbReference type="GO" id="GO:0000785">
    <property type="term" value="C:chromatin"/>
    <property type="evidence" value="ECO:0007669"/>
    <property type="project" value="TreeGrafter"/>
</dbReference>
<organism evidence="16 17">
    <name type="scientific">Papaver somniferum</name>
    <name type="common">Opium poppy</name>
    <dbReference type="NCBI Taxonomy" id="3469"/>
    <lineage>
        <taxon>Eukaryota</taxon>
        <taxon>Viridiplantae</taxon>
        <taxon>Streptophyta</taxon>
        <taxon>Embryophyta</taxon>
        <taxon>Tracheophyta</taxon>
        <taxon>Spermatophyta</taxon>
        <taxon>Magnoliopsida</taxon>
        <taxon>Ranunculales</taxon>
        <taxon>Papaveraceae</taxon>
        <taxon>Papaveroideae</taxon>
        <taxon>Papaver</taxon>
    </lineage>
</organism>
<evidence type="ECO:0000256" key="10">
    <source>
        <dbReference type="PROSITE-ProRule" id="PRU01002"/>
    </source>
</evidence>
<feature type="transmembrane region" description="Helical" evidence="12">
    <location>
        <begin position="1226"/>
        <end position="1249"/>
    </location>
</feature>
<protein>
    <recommendedName>
        <fullName evidence="18">JmjC domain-containing protein</fullName>
    </recommendedName>
</protein>
<keyword evidence="12" id="KW-1133">Transmembrane helix</keyword>
<dbReference type="GO" id="GO:0031490">
    <property type="term" value="F:chromatin DNA binding"/>
    <property type="evidence" value="ECO:0007669"/>
    <property type="project" value="TreeGrafter"/>
</dbReference>
<evidence type="ECO:0000256" key="2">
    <source>
        <dbReference type="ARBA" id="ARBA00006801"/>
    </source>
</evidence>
<keyword evidence="6" id="KW-0805">Transcription regulation</keyword>
<keyword evidence="17" id="KW-1185">Reference proteome</keyword>
<dbReference type="AlphaFoldDB" id="A0A4Y7JLM9"/>
<evidence type="ECO:0000256" key="5">
    <source>
        <dbReference type="ARBA" id="ARBA00022833"/>
    </source>
</evidence>
<dbReference type="InterPro" id="IPR003347">
    <property type="entry name" value="JmjC_dom"/>
</dbReference>
<name>A0A4Y7JLM9_PAPSO</name>
<dbReference type="PROSITE" id="PS51667">
    <property type="entry name" value="WRC"/>
    <property type="match status" value="1"/>
</dbReference>
<evidence type="ECO:0000256" key="7">
    <source>
        <dbReference type="ARBA" id="ARBA00023163"/>
    </source>
</evidence>
<dbReference type="PROSITE" id="PS51184">
    <property type="entry name" value="JMJC"/>
    <property type="match status" value="1"/>
</dbReference>
<dbReference type="Gramene" id="RZC60930">
    <property type="protein sequence ID" value="RZC60930"/>
    <property type="gene ID" value="C5167_022678"/>
</dbReference>
<feature type="transmembrane region" description="Helical" evidence="12">
    <location>
        <begin position="1196"/>
        <end position="1220"/>
    </location>
</feature>
<dbReference type="Pfam" id="PF02373">
    <property type="entry name" value="JmjC"/>
    <property type="match status" value="1"/>
</dbReference>
<feature type="compositionally biased region" description="Polar residues" evidence="11">
    <location>
        <begin position="1"/>
        <end position="11"/>
    </location>
</feature>
<evidence type="ECO:0000256" key="8">
    <source>
        <dbReference type="ARBA" id="ARBA00023242"/>
    </source>
</evidence>
<keyword evidence="4 9" id="KW-0863">Zinc-finger</keyword>
<dbReference type="GO" id="GO:0032454">
    <property type="term" value="F:histone H3K9 demethylase activity"/>
    <property type="evidence" value="ECO:0007669"/>
    <property type="project" value="InterPro"/>
</dbReference>
<dbReference type="Pfam" id="PF13445">
    <property type="entry name" value="zf-RING_UBOX"/>
    <property type="match status" value="1"/>
</dbReference>
<evidence type="ECO:0000256" key="4">
    <source>
        <dbReference type="ARBA" id="ARBA00022771"/>
    </source>
</evidence>
<evidence type="ECO:0000256" key="1">
    <source>
        <dbReference type="ARBA" id="ARBA00004123"/>
    </source>
</evidence>
<sequence length="1261" mass="142179">MDYTRPSSNFEDNGGIPEDLRCKRSDGKQWRCSALSMPDKTVCEKHYIQAKKRAANSALRANMKKAKRNLDSDGYMDSRNDEDDTPMSLKGGEFSSSPVMYNKKVPRPQYSPESSPLRIAPTRNPIRLNDELQRDLGLFDENRSTMYTSPTPSAVESSRSKDLNNFDANALPENSDGSTDSSYGAGGLTCHQCRKNDTSRVVWCSKCDKRGYCDECASKWYPDILLEEIQKACPACRGTCNCRVCLRGDNMMKVKIQEIGGPDKLQHLYCLLSSISPVIKQIHSDQCLELELDAKVHGPGTKVDIPRAKVNADEQMCWMPIIDYHRHCTNCLYDLCLTCCRDLRQESLTTVNVESTETQISDRTQEGAVVVEQQNSLEMRKKFAERFPSWKANTIGAIPCPPKESGGCGSPSLALRRIFKMNWVAKLVKNVEEMVSGCKEYDDSQQPFPSHDSKLCQFAHREEAGDNYLYCPVSEDIKLEGIGPFQKHWVKGEPVIVKEVCDCTSSSSWDPMIIWRGIRETADEKAKDENRIVKAIDCLDYSEVDIELGQFIKGYSEGRIHENGWPEMLKVKDWPSPSASEEFLLCQRPEFISKLPLLEYIHSKWGLLNVAAKLPHYSLQNDVGPKIFISYGSYEELGRGDSVTNLHGNMRDMVYLLMHTFEVKLKGWQRTKIEKLQKTFRESEANTSDGDVQANSGEVGKSPDFSPDELVKQNEGIAGLTTSKDKVMENEAVNSSGLTTSKDEIMEDEVVNSAGLTTRKDEIMEDQVVNGIEATSGGERKEDAEYVASENAPVGAIWDVFRRQDVPKLIEYLRVHGKEFKKSTNLPTDSVMNPLYDQVTFLNRDHKRKLKEEAGIEPWTFEQRLGEAVFVPAGCPFQVRYLQSSVHLALDFLSPESLGESIRLAEEIRHLPNDHGAKFQMLEVGKMSLYAASSAIREVEKLALDPKAGFGFEDPNLTALVSENLEKMIRRRQQIAFFSASFTMWSFASNAFSGATGQKKNSPQQSQACSECSDDEVSSNPTRDEGLECPICCESFNIVENVPYVLWCGHTLCKNCILALQWAVVKFPTLPIQLPLFISCPWCHLLSFRLVYKGNLKFPRKNFFLLWMVESLNGDRVKIQHSDSSFAANNHQQVWPSNNISTGRSQVNSNPVNLRRATATTHGDHQEQRRPIPNQVITMGNYLNRESLNSTLRKSLVFFVNITAKFPLVVVFLLIILYAVPASAAILLLYILVTVLFAFPSFLILCFAYPSLDWLVREIIT</sequence>
<dbReference type="Pfam" id="PF10497">
    <property type="entry name" value="zf-4CXXC_R1"/>
    <property type="match status" value="1"/>
</dbReference>
<feature type="region of interest" description="Disordered" evidence="11">
    <location>
        <begin position="65"/>
        <end position="121"/>
    </location>
</feature>
<dbReference type="PANTHER" id="PTHR12549">
    <property type="entry name" value="JMJC DOMAIN-CONTAINING HISTONE DEMETHYLATION PROTEIN"/>
    <property type="match status" value="1"/>
</dbReference>
<dbReference type="Gene3D" id="2.60.120.650">
    <property type="entry name" value="Cupin"/>
    <property type="match status" value="1"/>
</dbReference>
<evidence type="ECO:0000256" key="3">
    <source>
        <dbReference type="ARBA" id="ARBA00022723"/>
    </source>
</evidence>
<evidence type="ECO:0000256" key="6">
    <source>
        <dbReference type="ARBA" id="ARBA00023015"/>
    </source>
</evidence>
<dbReference type="OMA" id="DECASKW"/>
<evidence type="ECO:0000313" key="16">
    <source>
        <dbReference type="EMBL" id="RZC60930.1"/>
    </source>
</evidence>
<dbReference type="InterPro" id="IPR014977">
    <property type="entry name" value="WRC_dom"/>
</dbReference>
<feature type="domain" description="JmjC" evidence="14">
    <location>
        <begin position="603"/>
        <end position="909"/>
    </location>
</feature>
<dbReference type="InterPro" id="IPR013083">
    <property type="entry name" value="Znf_RING/FYVE/PHD"/>
</dbReference>
<dbReference type="GO" id="GO:0008270">
    <property type="term" value="F:zinc ion binding"/>
    <property type="evidence" value="ECO:0007669"/>
    <property type="project" value="UniProtKB-KW"/>
</dbReference>
<feature type="compositionally biased region" description="Polar residues" evidence="11">
    <location>
        <begin position="144"/>
        <end position="157"/>
    </location>
</feature>
<dbReference type="EMBL" id="CM010719">
    <property type="protein sequence ID" value="RZC60930.1"/>
    <property type="molecule type" value="Genomic_DNA"/>
</dbReference>
<dbReference type="PANTHER" id="PTHR12549:SF17">
    <property type="entry name" value="E3 UBIQUITIN-PROTEIN LIGASE JMJ24"/>
    <property type="match status" value="1"/>
</dbReference>
<dbReference type="SUPFAM" id="SSF57850">
    <property type="entry name" value="RING/U-box"/>
    <property type="match status" value="1"/>
</dbReference>
<dbReference type="GO" id="GO:0006357">
    <property type="term" value="P:regulation of transcription by RNA polymerase II"/>
    <property type="evidence" value="ECO:0007669"/>
    <property type="project" value="TreeGrafter"/>
</dbReference>
<comment type="subcellular location">
    <subcellularLocation>
        <location evidence="1">Nucleus</location>
    </subcellularLocation>
</comment>
<evidence type="ECO:0000259" key="13">
    <source>
        <dbReference type="PROSITE" id="PS50089"/>
    </source>
</evidence>
<dbReference type="SMART" id="SM00558">
    <property type="entry name" value="JmjC"/>
    <property type="match status" value="1"/>
</dbReference>
<evidence type="ECO:0000259" key="14">
    <source>
        <dbReference type="PROSITE" id="PS51184"/>
    </source>
</evidence>
<keyword evidence="3" id="KW-0479">Metal-binding</keyword>
<dbReference type="GO" id="GO:0000118">
    <property type="term" value="C:histone deacetylase complex"/>
    <property type="evidence" value="ECO:0007669"/>
    <property type="project" value="TreeGrafter"/>
</dbReference>
<dbReference type="PROSITE" id="PS50089">
    <property type="entry name" value="ZF_RING_2"/>
    <property type="match status" value="2"/>
</dbReference>
<feature type="domain" description="RING-type" evidence="13">
    <location>
        <begin position="190"/>
        <end position="237"/>
    </location>
</feature>
<dbReference type="InterPro" id="IPR018866">
    <property type="entry name" value="Znf-4CXXC_R1"/>
</dbReference>
<dbReference type="PROSITE" id="PS00518">
    <property type="entry name" value="ZF_RING_1"/>
    <property type="match status" value="1"/>
</dbReference>
<evidence type="ECO:0000259" key="15">
    <source>
        <dbReference type="PROSITE" id="PS51667"/>
    </source>
</evidence>
<dbReference type="InterPro" id="IPR017907">
    <property type="entry name" value="Znf_RING_CS"/>
</dbReference>
<evidence type="ECO:0000256" key="12">
    <source>
        <dbReference type="SAM" id="Phobius"/>
    </source>
</evidence>
<feature type="compositionally biased region" description="Polar residues" evidence="11">
    <location>
        <begin position="685"/>
        <end position="696"/>
    </location>
</feature>
<dbReference type="InterPro" id="IPR045109">
    <property type="entry name" value="LSDs-like"/>
</dbReference>
<evidence type="ECO:0000256" key="11">
    <source>
        <dbReference type="SAM" id="MobiDB-lite"/>
    </source>
</evidence>
<feature type="compositionally biased region" description="Basic and acidic residues" evidence="11">
    <location>
        <begin position="68"/>
        <end position="79"/>
    </location>
</feature>
<feature type="domain" description="RING-type" evidence="13">
    <location>
        <begin position="1029"/>
        <end position="1084"/>
    </location>
</feature>
<keyword evidence="5" id="KW-0862">Zinc</keyword>
<keyword evidence="7" id="KW-0804">Transcription</keyword>
<dbReference type="SMART" id="SM00184">
    <property type="entry name" value="RING"/>
    <property type="match status" value="2"/>
</dbReference>
<evidence type="ECO:0000256" key="9">
    <source>
        <dbReference type="PROSITE-ProRule" id="PRU00175"/>
    </source>
</evidence>
<reference evidence="16 17" key="1">
    <citation type="journal article" date="2018" name="Science">
        <title>The opium poppy genome and morphinan production.</title>
        <authorList>
            <person name="Guo L."/>
            <person name="Winzer T."/>
            <person name="Yang X."/>
            <person name="Li Y."/>
            <person name="Ning Z."/>
            <person name="He Z."/>
            <person name="Teodor R."/>
            <person name="Lu Y."/>
            <person name="Bowser T.A."/>
            <person name="Graham I.A."/>
            <person name="Ye K."/>
        </authorList>
    </citation>
    <scope>NUCLEOTIDE SEQUENCE [LARGE SCALE GENOMIC DNA]</scope>
    <source>
        <strain evidence="17">cv. HN1</strain>
        <tissue evidence="16">Leaves</tissue>
    </source>
</reference>
<feature type="region of interest" description="Disordered" evidence="11">
    <location>
        <begin position="680"/>
        <end position="709"/>
    </location>
</feature>
<keyword evidence="8" id="KW-0539">Nucleus</keyword>
<keyword evidence="12" id="KW-0472">Membrane</keyword>
<proteinExistence type="inferred from homology"/>
<dbReference type="Gene3D" id="3.30.40.10">
    <property type="entry name" value="Zinc/RING finger domain, C3HC4 (zinc finger)"/>
    <property type="match status" value="1"/>
</dbReference>
<evidence type="ECO:0008006" key="18">
    <source>
        <dbReference type="Google" id="ProtNLM"/>
    </source>
</evidence>
<dbReference type="STRING" id="3469.A0A4Y7JLM9"/>
<feature type="region of interest" description="Disordered" evidence="11">
    <location>
        <begin position="139"/>
        <end position="180"/>
    </location>
</feature>
<dbReference type="Proteomes" id="UP000316621">
    <property type="component" value="Chromosome 5"/>
</dbReference>
<feature type="region of interest" description="Disordered" evidence="11">
    <location>
        <begin position="998"/>
        <end position="1022"/>
    </location>
</feature>
<feature type="domain" description="WRC" evidence="15">
    <location>
        <begin position="16"/>
        <end position="60"/>
    </location>
</feature>
<dbReference type="Pfam" id="PF08879">
    <property type="entry name" value="WRC"/>
    <property type="match status" value="1"/>
</dbReference>